<dbReference type="GO" id="GO:0016787">
    <property type="term" value="F:hydrolase activity"/>
    <property type="evidence" value="ECO:0007669"/>
    <property type="project" value="UniProtKB-UniRule"/>
</dbReference>
<keyword evidence="3 4" id="KW-0443">Lipid metabolism</keyword>
<dbReference type="PANTHER" id="PTHR14226">
    <property type="entry name" value="NEUROPATHY TARGET ESTERASE/SWISS CHEESE D.MELANOGASTER"/>
    <property type="match status" value="1"/>
</dbReference>
<dbReference type="AlphaFoldDB" id="A0A1H7Y808"/>
<dbReference type="Pfam" id="PF01734">
    <property type="entry name" value="Patatin"/>
    <property type="match status" value="1"/>
</dbReference>
<dbReference type="EMBL" id="FOCI01000001">
    <property type="protein sequence ID" value="SEM41329.1"/>
    <property type="molecule type" value="Genomic_DNA"/>
</dbReference>
<keyword evidence="1 4" id="KW-0378">Hydrolase</keyword>
<evidence type="ECO:0000256" key="2">
    <source>
        <dbReference type="ARBA" id="ARBA00022963"/>
    </source>
</evidence>
<evidence type="ECO:0000313" key="6">
    <source>
        <dbReference type="EMBL" id="SEM41329.1"/>
    </source>
</evidence>
<dbReference type="InterPro" id="IPR002641">
    <property type="entry name" value="PNPLA_dom"/>
</dbReference>
<dbReference type="InterPro" id="IPR050301">
    <property type="entry name" value="NTE"/>
</dbReference>
<sequence length="343" mass="36944">MIRINLGLQGGGAHGAFTWGVLDRLLDEEDIEIAAISGTSAGAMNAAAYKAGLVAGGRAGARETLDWFWEQVGAVNAPWVQDWLAALAPSIAGMAAILEVSPGYRAFDAMSRMTSPYVFGALMRNPLDKILANMRFEDICSDAGPALFVGATNVRTGKIRVFSGAEITTDALMASSCLPTLFRAVEIHDPTTGRVEAFWDGGYTGNPALFPLYAKDLPDDIVIVGINPIVRDAVPDTPEAIANRINEIGFNTSLLRELRSIDFVRRLLAENRIPAGTMKRVLVHFVEDDALMNDLNVATKTIPVPIILARLKAAGREAADAFLRAHKHDIGKRDTVDVNALFS</sequence>
<evidence type="ECO:0000256" key="4">
    <source>
        <dbReference type="PROSITE-ProRule" id="PRU01161"/>
    </source>
</evidence>
<name>A0A1H7Y808_9RHOB</name>
<dbReference type="RefSeq" id="WP_089897431.1">
    <property type="nucleotide sequence ID" value="NZ_FOCI01000001.1"/>
</dbReference>
<gene>
    <name evidence="6" type="ORF">SAMN04488003_10110</name>
</gene>
<accession>A0A1H7Y808</accession>
<dbReference type="OrthoDB" id="9807112at2"/>
<proteinExistence type="predicted"/>
<dbReference type="GO" id="GO:0016042">
    <property type="term" value="P:lipid catabolic process"/>
    <property type="evidence" value="ECO:0007669"/>
    <property type="project" value="UniProtKB-UniRule"/>
</dbReference>
<feature type="short sequence motif" description="GXGXXG" evidence="4">
    <location>
        <begin position="10"/>
        <end position="15"/>
    </location>
</feature>
<feature type="short sequence motif" description="GXSXG" evidence="4">
    <location>
        <begin position="38"/>
        <end position="42"/>
    </location>
</feature>
<feature type="domain" description="PNPLA" evidence="5">
    <location>
        <begin position="6"/>
        <end position="213"/>
    </location>
</feature>
<feature type="short sequence motif" description="DGA/G" evidence="4">
    <location>
        <begin position="200"/>
        <end position="202"/>
    </location>
</feature>
<organism evidence="6 7">
    <name type="scientific">Loktanella fryxellensis</name>
    <dbReference type="NCBI Taxonomy" id="245187"/>
    <lineage>
        <taxon>Bacteria</taxon>
        <taxon>Pseudomonadati</taxon>
        <taxon>Pseudomonadota</taxon>
        <taxon>Alphaproteobacteria</taxon>
        <taxon>Rhodobacterales</taxon>
        <taxon>Roseobacteraceae</taxon>
        <taxon>Loktanella</taxon>
    </lineage>
</organism>
<evidence type="ECO:0000259" key="5">
    <source>
        <dbReference type="PROSITE" id="PS51635"/>
    </source>
</evidence>
<dbReference type="PANTHER" id="PTHR14226:SF78">
    <property type="entry name" value="SLR0060 PROTEIN"/>
    <property type="match status" value="1"/>
</dbReference>
<reference evidence="6 7" key="1">
    <citation type="submission" date="2016-10" db="EMBL/GenBank/DDBJ databases">
        <authorList>
            <person name="de Groot N.N."/>
        </authorList>
    </citation>
    <scope>NUCLEOTIDE SEQUENCE [LARGE SCALE GENOMIC DNA]</scope>
    <source>
        <strain evidence="6 7">DSM 16213</strain>
    </source>
</reference>
<evidence type="ECO:0000256" key="1">
    <source>
        <dbReference type="ARBA" id="ARBA00022801"/>
    </source>
</evidence>
<dbReference type="Gene3D" id="3.40.1090.10">
    <property type="entry name" value="Cytosolic phospholipase A2 catalytic domain"/>
    <property type="match status" value="2"/>
</dbReference>
<evidence type="ECO:0000256" key="3">
    <source>
        <dbReference type="ARBA" id="ARBA00023098"/>
    </source>
</evidence>
<dbReference type="PROSITE" id="PS51635">
    <property type="entry name" value="PNPLA"/>
    <property type="match status" value="1"/>
</dbReference>
<dbReference type="Proteomes" id="UP000199585">
    <property type="component" value="Unassembled WGS sequence"/>
</dbReference>
<keyword evidence="7" id="KW-1185">Reference proteome</keyword>
<feature type="active site" description="Proton acceptor" evidence="4">
    <location>
        <position position="200"/>
    </location>
</feature>
<dbReference type="SUPFAM" id="SSF52151">
    <property type="entry name" value="FabD/lysophospholipase-like"/>
    <property type="match status" value="1"/>
</dbReference>
<evidence type="ECO:0000313" key="7">
    <source>
        <dbReference type="Proteomes" id="UP000199585"/>
    </source>
</evidence>
<feature type="active site" description="Nucleophile" evidence="4">
    <location>
        <position position="40"/>
    </location>
</feature>
<protein>
    <submittedName>
        <fullName evidence="6">NTE family protein</fullName>
    </submittedName>
</protein>
<dbReference type="InterPro" id="IPR016035">
    <property type="entry name" value="Acyl_Trfase/lysoPLipase"/>
</dbReference>
<keyword evidence="2 4" id="KW-0442">Lipid degradation</keyword>
<dbReference type="STRING" id="245187.SAMN04488003_10110"/>